<dbReference type="SUPFAM" id="SSF52540">
    <property type="entry name" value="P-loop containing nucleoside triphosphate hydrolases"/>
    <property type="match status" value="1"/>
</dbReference>
<dbReference type="Proteomes" id="UP000235116">
    <property type="component" value="Chromosome"/>
</dbReference>
<gene>
    <name evidence="2" type="ORF">Kalk_08425</name>
</gene>
<keyword evidence="3" id="KW-1185">Reference proteome</keyword>
<feature type="domain" description="AAA" evidence="1">
    <location>
        <begin position="18"/>
        <end position="184"/>
    </location>
</feature>
<evidence type="ECO:0000259" key="1">
    <source>
        <dbReference type="Pfam" id="PF13614"/>
    </source>
</evidence>
<dbReference type="InterPro" id="IPR025669">
    <property type="entry name" value="AAA_dom"/>
</dbReference>
<reference evidence="3" key="1">
    <citation type="submission" date="2017-08" db="EMBL/GenBank/DDBJ databases">
        <title>Direct submision.</title>
        <authorList>
            <person name="Kim S.-J."/>
            <person name="Rhee S.-K."/>
        </authorList>
    </citation>
    <scope>NUCLEOTIDE SEQUENCE [LARGE SCALE GENOMIC DNA]</scope>
    <source>
        <strain evidence="3">GI5</strain>
    </source>
</reference>
<dbReference type="KEGG" id="kak:Kalk_08425"/>
<dbReference type="AlphaFoldDB" id="A0A2K9LJJ1"/>
<dbReference type="Pfam" id="PF13614">
    <property type="entry name" value="AAA_31"/>
    <property type="match status" value="1"/>
</dbReference>
<organism evidence="2 3">
    <name type="scientific">Ketobacter alkanivorans</name>
    <dbReference type="NCBI Taxonomy" id="1917421"/>
    <lineage>
        <taxon>Bacteria</taxon>
        <taxon>Pseudomonadati</taxon>
        <taxon>Pseudomonadota</taxon>
        <taxon>Gammaproteobacteria</taxon>
        <taxon>Pseudomonadales</taxon>
        <taxon>Ketobacteraceae</taxon>
        <taxon>Ketobacter</taxon>
    </lineage>
</organism>
<accession>A0A2K9LJJ1</accession>
<dbReference type="InterPro" id="IPR027417">
    <property type="entry name" value="P-loop_NTPase"/>
</dbReference>
<name>A0A2K9LJJ1_9GAMM</name>
<dbReference type="Gene3D" id="3.40.50.300">
    <property type="entry name" value="P-loop containing nucleotide triphosphate hydrolases"/>
    <property type="match status" value="1"/>
</dbReference>
<dbReference type="CDD" id="cd02042">
    <property type="entry name" value="ParAB_family"/>
    <property type="match status" value="1"/>
</dbReference>
<dbReference type="PANTHER" id="PTHR13696:SF99">
    <property type="entry name" value="COBYRINIC ACID AC-DIAMIDE SYNTHASE"/>
    <property type="match status" value="1"/>
</dbReference>
<evidence type="ECO:0000313" key="3">
    <source>
        <dbReference type="Proteomes" id="UP000235116"/>
    </source>
</evidence>
<sequence>MAQYMSTTEAGHSIGDSMKKVAFFNVKGGVGKTTSAVNIAWLAAQAGMPTLLWDLDPQSCASWYLGVDDNDDHKSLNIFKGKTPVGKLRLHTTHPKLSVIPADLSLRKLEMLLANEAKSDQLLEKLTEHLSEKNKLLLFDCAPAYSKVSENLFYGCDVLAVPLLPSPLSLRSFTQLRTYLQKKKRWQKLRLLPFFTMVDRRRKIHNDVIDDAKSIIDDEDPIVIPYASEYEKMGIHRAPIHAFAPNSQAAKAYESLWARLQFVI</sequence>
<dbReference type="InterPro" id="IPR050678">
    <property type="entry name" value="DNA_Partitioning_ATPase"/>
</dbReference>
<dbReference type="EMBL" id="CP022684">
    <property type="protein sequence ID" value="AUM12442.1"/>
    <property type="molecule type" value="Genomic_DNA"/>
</dbReference>
<evidence type="ECO:0000313" key="2">
    <source>
        <dbReference type="EMBL" id="AUM12442.1"/>
    </source>
</evidence>
<protein>
    <recommendedName>
        <fullName evidence="1">AAA domain-containing protein</fullName>
    </recommendedName>
</protein>
<dbReference type="PANTHER" id="PTHR13696">
    <property type="entry name" value="P-LOOP CONTAINING NUCLEOSIDE TRIPHOSPHATE HYDROLASE"/>
    <property type="match status" value="1"/>
</dbReference>
<proteinExistence type="predicted"/>